<gene>
    <name evidence="2" type="ORF">A3C93_01110</name>
</gene>
<accession>A0A1G2DFC2</accession>
<keyword evidence="1" id="KW-0732">Signal</keyword>
<feature type="chain" id="PRO_5009582556" description="ABC transporter substrate-binding protein" evidence="1">
    <location>
        <begin position="19"/>
        <end position="208"/>
    </location>
</feature>
<reference evidence="2 3" key="1">
    <citation type="journal article" date="2016" name="Nat. Commun.">
        <title>Thousands of microbial genomes shed light on interconnected biogeochemical processes in an aquifer system.</title>
        <authorList>
            <person name="Anantharaman K."/>
            <person name="Brown C.T."/>
            <person name="Hug L.A."/>
            <person name="Sharon I."/>
            <person name="Castelle C.J."/>
            <person name="Probst A.J."/>
            <person name="Thomas B.C."/>
            <person name="Singh A."/>
            <person name="Wilkins M.J."/>
            <person name="Karaoz U."/>
            <person name="Brodie E.L."/>
            <person name="Williams K.H."/>
            <person name="Hubbard S.S."/>
            <person name="Banfield J.F."/>
        </authorList>
    </citation>
    <scope>NUCLEOTIDE SEQUENCE [LARGE SCALE GENOMIC DNA]</scope>
</reference>
<evidence type="ECO:0000256" key="1">
    <source>
        <dbReference type="SAM" id="SignalP"/>
    </source>
</evidence>
<proteinExistence type="predicted"/>
<dbReference type="EMBL" id="MHLO01000033">
    <property type="protein sequence ID" value="OGZ11498.1"/>
    <property type="molecule type" value="Genomic_DNA"/>
</dbReference>
<dbReference type="PIRSF" id="PIRSF004649">
    <property type="entry name" value="MlaC"/>
    <property type="match status" value="1"/>
</dbReference>
<dbReference type="InterPro" id="IPR008869">
    <property type="entry name" value="MlaC/ttg2D"/>
</dbReference>
<evidence type="ECO:0000313" key="2">
    <source>
        <dbReference type="EMBL" id="OGZ11498.1"/>
    </source>
</evidence>
<dbReference type="Proteomes" id="UP000178636">
    <property type="component" value="Unassembled WGS sequence"/>
</dbReference>
<evidence type="ECO:0008006" key="4">
    <source>
        <dbReference type="Google" id="ProtNLM"/>
    </source>
</evidence>
<dbReference type="Gene3D" id="1.10.10.640">
    <property type="entry name" value="phospholipid-binding protein"/>
    <property type="match status" value="1"/>
</dbReference>
<dbReference type="Gene3D" id="3.10.450.50">
    <property type="match status" value="1"/>
</dbReference>
<dbReference type="STRING" id="1798664.A3C93_01110"/>
<comment type="caution">
    <text evidence="2">The sequence shown here is derived from an EMBL/GenBank/DDBJ whole genome shotgun (WGS) entry which is preliminary data.</text>
</comment>
<organism evidence="2 3">
    <name type="scientific">Candidatus Lloydbacteria bacterium RIFCSPHIGHO2_02_FULL_54_17</name>
    <dbReference type="NCBI Taxonomy" id="1798664"/>
    <lineage>
        <taxon>Bacteria</taxon>
        <taxon>Candidatus Lloydiibacteriota</taxon>
    </lineage>
</organism>
<evidence type="ECO:0000313" key="3">
    <source>
        <dbReference type="Proteomes" id="UP000178636"/>
    </source>
</evidence>
<name>A0A1G2DFC2_9BACT</name>
<dbReference type="PANTHER" id="PTHR36573:SF1">
    <property type="entry name" value="INTERMEMBRANE PHOSPHOLIPID TRANSPORT SYSTEM BINDING PROTEIN MLAC"/>
    <property type="match status" value="1"/>
</dbReference>
<dbReference type="Pfam" id="PF05494">
    <property type="entry name" value="MlaC"/>
    <property type="match status" value="1"/>
</dbReference>
<feature type="signal peptide" evidence="1">
    <location>
        <begin position="1"/>
        <end position="18"/>
    </location>
</feature>
<dbReference type="AlphaFoldDB" id="A0A1G2DFC2"/>
<protein>
    <recommendedName>
        <fullName evidence="4">ABC transporter substrate-binding protein</fullName>
    </recommendedName>
</protein>
<sequence length="208" mass="23334">MFAFAPLLLLFILGAALSERSQVANQGDAPDVLIRTTTEEVVALIKQNGGSKADPDERQRLIGLIQEKVAPHFDFVAMTRSAVGVNWRSATPKEQERLTFEFRALLLRTYSQVLLSYQDNEIVYKPLRLSPGDTDAVVKIEIKQSGREAIHISFAMEKTSAGWKVRDVVVLGVSLVTNYRSSFTTKIRESGIDGLIRELEEKNKQLRK</sequence>
<dbReference type="PANTHER" id="PTHR36573">
    <property type="entry name" value="INTERMEMBRANE PHOSPHOLIPID TRANSPORT SYSTEM BINDING PROTEIN MLAC"/>
    <property type="match status" value="1"/>
</dbReference>